<protein>
    <submittedName>
        <fullName evidence="2">Uncharacterized protein</fullName>
    </submittedName>
</protein>
<dbReference type="Proteomes" id="UP000283644">
    <property type="component" value="Unassembled WGS sequence"/>
</dbReference>
<dbReference type="AlphaFoldDB" id="A0A417Y491"/>
<feature type="region of interest" description="Disordered" evidence="1">
    <location>
        <begin position="158"/>
        <end position="247"/>
    </location>
</feature>
<dbReference type="OrthoDB" id="9925374at2"/>
<reference evidence="2 3" key="1">
    <citation type="submission" date="2018-09" db="EMBL/GenBank/DDBJ databases">
        <title>Genome sequencing of Nocardioides immobilis CCTCC AB 2017083 for comparison to Nocardioides silvaticus.</title>
        <authorList>
            <person name="Li C."/>
            <person name="Wang G."/>
        </authorList>
    </citation>
    <scope>NUCLEOTIDE SEQUENCE [LARGE SCALE GENOMIC DNA]</scope>
    <source>
        <strain evidence="2 3">CCTCC AB 2017083</strain>
    </source>
</reference>
<gene>
    <name evidence="2" type="ORF">D0Z08_09715</name>
</gene>
<name>A0A417Y491_9ACTN</name>
<feature type="region of interest" description="Disordered" evidence="1">
    <location>
        <begin position="264"/>
        <end position="285"/>
    </location>
</feature>
<proteinExistence type="predicted"/>
<dbReference type="RefSeq" id="WP_118925036.1">
    <property type="nucleotide sequence ID" value="NZ_QXGH01000013.1"/>
</dbReference>
<sequence length="285" mass="29892">MGWYFSVALPDDPAPCHDAAETLRSVARAARRAADFLDGQGALPREDFGGLAARSYRDASATLGADSRGVADDTGGLAVALDDYAARIAAVRRTLAGVRDDAMAQGFTITPEERVESVPVAGTTVNLPFQRLEATATRAHAEAEAARSDWWQAVQDLTTGPLAPTSDPFPYPTAGPAEMPSDTDTRDREPADAQREPHPPVTAAPFAPIEPASSPYGPKQEPVPEPEPVAPLEPVHADAGPAGPTLHSATYVPYVLHSAALPLPWAHLPEPPPTPSPTAVEGVLT</sequence>
<feature type="compositionally biased region" description="Pro residues" evidence="1">
    <location>
        <begin position="221"/>
        <end position="231"/>
    </location>
</feature>
<keyword evidence="3" id="KW-1185">Reference proteome</keyword>
<evidence type="ECO:0000256" key="1">
    <source>
        <dbReference type="SAM" id="MobiDB-lite"/>
    </source>
</evidence>
<dbReference type="EMBL" id="QXGH01000013">
    <property type="protein sequence ID" value="RHW27415.1"/>
    <property type="molecule type" value="Genomic_DNA"/>
</dbReference>
<comment type="caution">
    <text evidence="2">The sequence shown here is derived from an EMBL/GenBank/DDBJ whole genome shotgun (WGS) entry which is preliminary data.</text>
</comment>
<feature type="compositionally biased region" description="Basic and acidic residues" evidence="1">
    <location>
        <begin position="183"/>
        <end position="198"/>
    </location>
</feature>
<organism evidence="2 3">
    <name type="scientific">Nocardioides immobilis</name>
    <dbReference type="NCBI Taxonomy" id="2049295"/>
    <lineage>
        <taxon>Bacteria</taxon>
        <taxon>Bacillati</taxon>
        <taxon>Actinomycetota</taxon>
        <taxon>Actinomycetes</taxon>
        <taxon>Propionibacteriales</taxon>
        <taxon>Nocardioidaceae</taxon>
        <taxon>Nocardioides</taxon>
    </lineage>
</organism>
<accession>A0A417Y491</accession>
<evidence type="ECO:0000313" key="3">
    <source>
        <dbReference type="Proteomes" id="UP000283644"/>
    </source>
</evidence>
<evidence type="ECO:0000313" key="2">
    <source>
        <dbReference type="EMBL" id="RHW27415.1"/>
    </source>
</evidence>